<accession>A0A7Y4NZ13</accession>
<gene>
    <name evidence="1" type="ORF">HNR71_000905</name>
    <name evidence="2" type="ORF">HPO96_14920</name>
</gene>
<evidence type="ECO:0000313" key="4">
    <source>
        <dbReference type="Proteomes" id="UP000553957"/>
    </source>
</evidence>
<proteinExistence type="predicted"/>
<reference evidence="2 3" key="1">
    <citation type="submission" date="2020-05" db="EMBL/GenBank/DDBJ databases">
        <title>Genome sequence of Kribbella sandramycini ATCC 39419.</title>
        <authorList>
            <person name="Maclea K.S."/>
            <person name="Fair J.L."/>
        </authorList>
    </citation>
    <scope>NUCLEOTIDE SEQUENCE [LARGE SCALE GENOMIC DNA]</scope>
    <source>
        <strain evidence="2 3">ATCC 39419</strain>
    </source>
</reference>
<organism evidence="2 3">
    <name type="scientific">Kribbella sandramycini</name>
    <dbReference type="NCBI Taxonomy" id="60450"/>
    <lineage>
        <taxon>Bacteria</taxon>
        <taxon>Bacillati</taxon>
        <taxon>Actinomycetota</taxon>
        <taxon>Actinomycetes</taxon>
        <taxon>Propionibacteriales</taxon>
        <taxon>Kribbellaceae</taxon>
        <taxon>Kribbella</taxon>
    </lineage>
</organism>
<dbReference type="Proteomes" id="UP000553957">
    <property type="component" value="Unassembled WGS sequence"/>
</dbReference>
<evidence type="ECO:0000313" key="3">
    <source>
        <dbReference type="Proteomes" id="UP000534306"/>
    </source>
</evidence>
<sequence>MKVLLAVAGAVAIWGVATVLVVDKLHGPAGAETPQAAADHALRAISDQDKGNLLDVADPELHGREAAAERLIDNCRGADFEGARAGVPKLNPSADHHATTVIVVPRGQGECRTFPLSLQQRQRGWFVSLSTPDPNRAPIPTSATDR</sequence>
<dbReference type="Proteomes" id="UP000534306">
    <property type="component" value="Unassembled WGS sequence"/>
</dbReference>
<evidence type="ECO:0000313" key="2">
    <source>
        <dbReference type="EMBL" id="NOL41537.1"/>
    </source>
</evidence>
<name>A0A7Y4NZ13_9ACTN</name>
<keyword evidence="3" id="KW-1185">Reference proteome</keyword>
<evidence type="ECO:0000313" key="1">
    <source>
        <dbReference type="EMBL" id="MBB6565268.1"/>
    </source>
</evidence>
<comment type="caution">
    <text evidence="2">The sequence shown here is derived from an EMBL/GenBank/DDBJ whole genome shotgun (WGS) entry which is preliminary data.</text>
</comment>
<dbReference type="AlphaFoldDB" id="A0A7Y4NZ13"/>
<dbReference type="EMBL" id="JACHKF010000001">
    <property type="protein sequence ID" value="MBB6565268.1"/>
    <property type="molecule type" value="Genomic_DNA"/>
</dbReference>
<protein>
    <submittedName>
        <fullName evidence="2">Uncharacterized protein</fullName>
    </submittedName>
</protein>
<reference evidence="1 4" key="2">
    <citation type="submission" date="2020-08" db="EMBL/GenBank/DDBJ databases">
        <title>Sequencing the genomes of 1000 actinobacteria strains.</title>
        <authorList>
            <person name="Klenk H.-P."/>
        </authorList>
    </citation>
    <scope>NUCLEOTIDE SEQUENCE [LARGE SCALE GENOMIC DNA]</scope>
    <source>
        <strain evidence="1 4">DSM 15626</strain>
    </source>
</reference>
<dbReference type="RefSeq" id="WP_171674040.1">
    <property type="nucleotide sequence ID" value="NZ_BAAAGT010000001.1"/>
</dbReference>
<dbReference type="EMBL" id="JABJRC010000003">
    <property type="protein sequence ID" value="NOL41537.1"/>
    <property type="molecule type" value="Genomic_DNA"/>
</dbReference>